<proteinExistence type="predicted"/>
<feature type="signal peptide" evidence="2">
    <location>
        <begin position="1"/>
        <end position="26"/>
    </location>
</feature>
<protein>
    <recommendedName>
        <fullName evidence="5">Membrane-associated protein</fullName>
    </recommendedName>
</protein>
<evidence type="ECO:0008006" key="5">
    <source>
        <dbReference type="Google" id="ProtNLM"/>
    </source>
</evidence>
<dbReference type="EMBL" id="CYKH01001832">
    <property type="protein sequence ID" value="CUG90459.1"/>
    <property type="molecule type" value="Genomic_DNA"/>
</dbReference>
<sequence length="130" mass="14431">MLCEFFATYLIVSCFLLYAGKHSVKQRIHERPSSAGTARPLFFTRRCIVFPRCLRAISASSGGVQSALPSPNRPRNNGPASKRRPVSEECRCRWGCNCCRRGAPYGQQLPRVQPWQYVLGGSGHSLSNTG</sequence>
<evidence type="ECO:0000313" key="4">
    <source>
        <dbReference type="Proteomes" id="UP000051952"/>
    </source>
</evidence>
<name>A0A0S4JM49_BODSA</name>
<evidence type="ECO:0000256" key="2">
    <source>
        <dbReference type="SAM" id="SignalP"/>
    </source>
</evidence>
<dbReference type="AlphaFoldDB" id="A0A0S4JM49"/>
<feature type="region of interest" description="Disordered" evidence="1">
    <location>
        <begin position="60"/>
        <end position="89"/>
    </location>
</feature>
<gene>
    <name evidence="3" type="ORF">BSAL_26880</name>
</gene>
<organism evidence="3 4">
    <name type="scientific">Bodo saltans</name>
    <name type="common">Flagellated protozoan</name>
    <dbReference type="NCBI Taxonomy" id="75058"/>
    <lineage>
        <taxon>Eukaryota</taxon>
        <taxon>Discoba</taxon>
        <taxon>Euglenozoa</taxon>
        <taxon>Kinetoplastea</taxon>
        <taxon>Metakinetoplastina</taxon>
        <taxon>Eubodonida</taxon>
        <taxon>Bodonidae</taxon>
        <taxon>Bodo</taxon>
    </lineage>
</organism>
<feature type="non-terminal residue" evidence="3">
    <location>
        <position position="130"/>
    </location>
</feature>
<accession>A0A0S4JM49</accession>
<reference evidence="4" key="1">
    <citation type="submission" date="2015-09" db="EMBL/GenBank/DDBJ databases">
        <authorList>
            <consortium name="Pathogen Informatics"/>
        </authorList>
    </citation>
    <scope>NUCLEOTIDE SEQUENCE [LARGE SCALE GENOMIC DNA]</scope>
    <source>
        <strain evidence="4">Lake Konstanz</strain>
    </source>
</reference>
<keyword evidence="2" id="KW-0732">Signal</keyword>
<evidence type="ECO:0000256" key="1">
    <source>
        <dbReference type="SAM" id="MobiDB-lite"/>
    </source>
</evidence>
<dbReference type="Proteomes" id="UP000051952">
    <property type="component" value="Unassembled WGS sequence"/>
</dbReference>
<dbReference type="VEuPathDB" id="TriTrypDB:BSAL_26880"/>
<feature type="chain" id="PRO_5006622470" description="Membrane-associated protein" evidence="2">
    <location>
        <begin position="27"/>
        <end position="130"/>
    </location>
</feature>
<evidence type="ECO:0000313" key="3">
    <source>
        <dbReference type="EMBL" id="CUG90459.1"/>
    </source>
</evidence>
<keyword evidence="4" id="KW-1185">Reference proteome</keyword>
<feature type="compositionally biased region" description="Polar residues" evidence="1">
    <location>
        <begin position="60"/>
        <end position="79"/>
    </location>
</feature>